<organism evidence="1 2">
    <name type="scientific">Defluviitalea saccharophila</name>
    <dbReference type="NCBI Taxonomy" id="879970"/>
    <lineage>
        <taxon>Bacteria</taxon>
        <taxon>Bacillati</taxon>
        <taxon>Bacillota</taxon>
        <taxon>Clostridia</taxon>
        <taxon>Lachnospirales</taxon>
        <taxon>Defluviitaleaceae</taxon>
        <taxon>Defluviitalea</taxon>
    </lineage>
</organism>
<dbReference type="Proteomes" id="UP001486565">
    <property type="component" value="Chromosome"/>
</dbReference>
<dbReference type="RefSeq" id="WP_341876831.1">
    <property type="nucleotide sequence ID" value="NZ_CP121687.1"/>
</dbReference>
<evidence type="ECO:0000313" key="1">
    <source>
        <dbReference type="EMBL" id="WZL69843.1"/>
    </source>
</evidence>
<reference evidence="1 2" key="1">
    <citation type="submission" date="2023-03" db="EMBL/GenBank/DDBJ databases">
        <title>Novel Species.</title>
        <authorList>
            <person name="Ma S."/>
        </authorList>
    </citation>
    <scope>NUCLEOTIDE SEQUENCE [LARGE SCALE GENOMIC DNA]</scope>
    <source>
        <strain evidence="1 2">LIND6LT2</strain>
    </source>
</reference>
<evidence type="ECO:0000313" key="2">
    <source>
        <dbReference type="Proteomes" id="UP001486565"/>
    </source>
</evidence>
<protein>
    <submittedName>
        <fullName evidence="1">Uncharacterized protein</fullName>
    </submittedName>
</protein>
<dbReference type="EMBL" id="CP121687">
    <property type="protein sequence ID" value="WZL69843.1"/>
    <property type="molecule type" value="Genomic_DNA"/>
</dbReference>
<accession>A0ABZ2Y3A7</accession>
<keyword evidence="2" id="KW-1185">Reference proteome</keyword>
<gene>
    <name evidence="1" type="ORF">QBE51_13880</name>
</gene>
<proteinExistence type="predicted"/>
<name>A0ABZ2Y3A7_9FIRM</name>
<sequence length="224" mass="25014">MSLQVLTKNPKLCCPAPLECSGGFVIERGGTIWESYVPVKGTFTFDGSTNSTSATIRIHLFNGKVVTRNLQPEQSFAFTGDNVKKIEAFVSEIPSNILFRHCAQELIDLNCKLRNKCCPQSLQCELPVTYRNIPVGEDFLLWQSTLPVRGFLEINLFSFAGGSVKIIIKRFNNPDLVKTITQNTVIHASDMKALLVCIPRNLADPPDMSVQYCIKDQLNKKIAF</sequence>